<feature type="non-terminal residue" evidence="1">
    <location>
        <position position="60"/>
    </location>
</feature>
<evidence type="ECO:0000313" key="2">
    <source>
        <dbReference type="Proteomes" id="UP000789860"/>
    </source>
</evidence>
<name>A0ACA9NVA0_9GLOM</name>
<proteinExistence type="predicted"/>
<evidence type="ECO:0000313" key="1">
    <source>
        <dbReference type="EMBL" id="CAG8669734.1"/>
    </source>
</evidence>
<protein>
    <submittedName>
        <fullName evidence="1">1460_t:CDS:1</fullName>
    </submittedName>
</protein>
<organism evidence="1 2">
    <name type="scientific">Scutellospora calospora</name>
    <dbReference type="NCBI Taxonomy" id="85575"/>
    <lineage>
        <taxon>Eukaryota</taxon>
        <taxon>Fungi</taxon>
        <taxon>Fungi incertae sedis</taxon>
        <taxon>Mucoromycota</taxon>
        <taxon>Glomeromycotina</taxon>
        <taxon>Glomeromycetes</taxon>
        <taxon>Diversisporales</taxon>
        <taxon>Gigasporaceae</taxon>
        <taxon>Scutellospora</taxon>
    </lineage>
</organism>
<accession>A0ACA9NVA0</accession>
<dbReference type="EMBL" id="CAJVPM010028429">
    <property type="protein sequence ID" value="CAG8669734.1"/>
    <property type="molecule type" value="Genomic_DNA"/>
</dbReference>
<gene>
    <name evidence="1" type="ORF">SCALOS_LOCUS9332</name>
</gene>
<reference evidence="1" key="1">
    <citation type="submission" date="2021-06" db="EMBL/GenBank/DDBJ databases">
        <authorList>
            <person name="Kallberg Y."/>
            <person name="Tangrot J."/>
            <person name="Rosling A."/>
        </authorList>
    </citation>
    <scope>NUCLEOTIDE SEQUENCE</scope>
    <source>
        <strain evidence="1">AU212A</strain>
    </source>
</reference>
<comment type="caution">
    <text evidence="1">The sequence shown here is derived from an EMBL/GenBank/DDBJ whole genome shotgun (WGS) entry which is preliminary data.</text>
</comment>
<keyword evidence="2" id="KW-1185">Reference proteome</keyword>
<dbReference type="Proteomes" id="UP000789860">
    <property type="component" value="Unassembled WGS sequence"/>
</dbReference>
<sequence length="60" mass="7191">MNYINEINNVKNHYQKQDKAKMNEETALKTYYLFEPCHQSRPKVVSNEPKTSIVNRDFDK</sequence>